<comment type="similarity">
    <text evidence="16">Belongs to the MurB family.</text>
</comment>
<dbReference type="InterPro" id="IPR016169">
    <property type="entry name" value="FAD-bd_PCMH_sub2"/>
</dbReference>
<evidence type="ECO:0000256" key="11">
    <source>
        <dbReference type="ARBA" id="ARBA00022984"/>
    </source>
</evidence>
<dbReference type="GO" id="GO:0008762">
    <property type="term" value="F:UDP-N-acetylmuramate dehydrogenase activity"/>
    <property type="evidence" value="ECO:0007669"/>
    <property type="project" value="UniProtKB-UniRule"/>
</dbReference>
<evidence type="ECO:0000256" key="5">
    <source>
        <dbReference type="ARBA" id="ARBA00022490"/>
    </source>
</evidence>
<dbReference type="Pfam" id="PF02873">
    <property type="entry name" value="MurB_C"/>
    <property type="match status" value="1"/>
</dbReference>
<protein>
    <recommendedName>
        <fullName evidence="16">UDP-N-acetylenolpyruvoylglucosamine reductase</fullName>
        <ecNumber evidence="16">1.3.1.98</ecNumber>
    </recommendedName>
    <alternativeName>
        <fullName evidence="16">UDP-N-acetylmuramate dehydrogenase</fullName>
    </alternativeName>
</protein>
<dbReference type="HAMAP" id="MF_00037">
    <property type="entry name" value="MurB"/>
    <property type="match status" value="1"/>
</dbReference>
<evidence type="ECO:0000256" key="13">
    <source>
        <dbReference type="ARBA" id="ARBA00023306"/>
    </source>
</evidence>
<evidence type="ECO:0000256" key="10">
    <source>
        <dbReference type="ARBA" id="ARBA00022960"/>
    </source>
</evidence>
<keyword evidence="10 16" id="KW-0133">Cell shape</keyword>
<dbReference type="SUPFAM" id="SSF56176">
    <property type="entry name" value="FAD-binding/transporter-associated domain-like"/>
    <property type="match status" value="1"/>
</dbReference>
<dbReference type="Gene3D" id="3.30.465.10">
    <property type="match status" value="1"/>
</dbReference>
<dbReference type="GO" id="GO:0071949">
    <property type="term" value="F:FAD binding"/>
    <property type="evidence" value="ECO:0007669"/>
    <property type="project" value="InterPro"/>
</dbReference>
<dbReference type="PANTHER" id="PTHR21071:SF4">
    <property type="entry name" value="UDP-N-ACETYLENOLPYRUVOYLGLUCOSAMINE REDUCTASE"/>
    <property type="match status" value="1"/>
</dbReference>
<dbReference type="InterPro" id="IPR003170">
    <property type="entry name" value="MurB"/>
</dbReference>
<dbReference type="AlphaFoldDB" id="A0A932VRQ2"/>
<dbReference type="InterPro" id="IPR036318">
    <property type="entry name" value="FAD-bd_PCMH-like_sf"/>
</dbReference>
<comment type="pathway">
    <text evidence="4 16">Cell wall biogenesis; peptidoglycan biosynthesis.</text>
</comment>
<dbReference type="PANTHER" id="PTHR21071">
    <property type="entry name" value="UDP-N-ACETYLENOLPYRUVOYLGLUCOSAMINE REDUCTASE"/>
    <property type="match status" value="1"/>
</dbReference>
<keyword evidence="14 16" id="KW-0961">Cell wall biogenesis/degradation</keyword>
<feature type="active site" evidence="16">
    <location>
        <position position="307"/>
    </location>
</feature>
<feature type="active site" evidence="16">
    <location>
        <position position="161"/>
    </location>
</feature>
<keyword evidence="9 16" id="KW-0521">NADP</keyword>
<dbReference type="GO" id="GO:0071555">
    <property type="term" value="P:cell wall organization"/>
    <property type="evidence" value="ECO:0007669"/>
    <property type="project" value="UniProtKB-KW"/>
</dbReference>
<keyword evidence="6 16" id="KW-0132">Cell division</keyword>
<dbReference type="GO" id="GO:0009252">
    <property type="term" value="P:peptidoglycan biosynthetic process"/>
    <property type="evidence" value="ECO:0007669"/>
    <property type="project" value="UniProtKB-UniRule"/>
</dbReference>
<dbReference type="InterPro" id="IPR016167">
    <property type="entry name" value="FAD-bd_PCMH_sub1"/>
</dbReference>
<comment type="cofactor">
    <cofactor evidence="1 16">
        <name>FAD</name>
        <dbReference type="ChEBI" id="CHEBI:57692"/>
    </cofactor>
</comment>
<evidence type="ECO:0000256" key="16">
    <source>
        <dbReference type="HAMAP-Rule" id="MF_00037"/>
    </source>
</evidence>
<keyword evidence="11 16" id="KW-0573">Peptidoglycan synthesis</keyword>
<accession>A0A932VRQ2</accession>
<evidence type="ECO:0000256" key="8">
    <source>
        <dbReference type="ARBA" id="ARBA00022827"/>
    </source>
</evidence>
<dbReference type="InterPro" id="IPR011601">
    <property type="entry name" value="MurB_C"/>
</dbReference>
<comment type="subcellular location">
    <subcellularLocation>
        <location evidence="3 16">Cytoplasm</location>
    </subcellularLocation>
</comment>
<reference evidence="18" key="1">
    <citation type="submission" date="2020-07" db="EMBL/GenBank/DDBJ databases">
        <title>Huge and variable diversity of episymbiotic CPR bacteria and DPANN archaea in groundwater ecosystems.</title>
        <authorList>
            <person name="He C.Y."/>
            <person name="Keren R."/>
            <person name="Whittaker M."/>
            <person name="Farag I.F."/>
            <person name="Doudna J."/>
            <person name="Cate J.H.D."/>
            <person name="Banfield J.F."/>
        </authorList>
    </citation>
    <scope>NUCLEOTIDE SEQUENCE</scope>
    <source>
        <strain evidence="18">NC_groundwater_973_Pr1_S-0.2um_54_13</strain>
    </source>
</reference>
<dbReference type="SUPFAM" id="SSF56194">
    <property type="entry name" value="Uridine diphospho-N-Acetylenolpyruvylglucosamine reductase, MurB, C-terminal domain"/>
    <property type="match status" value="1"/>
</dbReference>
<dbReference type="NCBIfam" id="TIGR00179">
    <property type="entry name" value="murB"/>
    <property type="match status" value="1"/>
</dbReference>
<comment type="function">
    <text evidence="2 16">Cell wall formation.</text>
</comment>
<evidence type="ECO:0000313" key="19">
    <source>
        <dbReference type="Proteomes" id="UP000753196"/>
    </source>
</evidence>
<keyword evidence="5 16" id="KW-0963">Cytoplasm</keyword>
<evidence type="ECO:0000256" key="15">
    <source>
        <dbReference type="ARBA" id="ARBA00048914"/>
    </source>
</evidence>
<comment type="catalytic activity">
    <reaction evidence="15 16">
        <text>UDP-N-acetyl-alpha-D-muramate + NADP(+) = UDP-N-acetyl-3-O-(1-carboxyvinyl)-alpha-D-glucosamine + NADPH + H(+)</text>
        <dbReference type="Rhea" id="RHEA:12248"/>
        <dbReference type="ChEBI" id="CHEBI:15378"/>
        <dbReference type="ChEBI" id="CHEBI:57783"/>
        <dbReference type="ChEBI" id="CHEBI:58349"/>
        <dbReference type="ChEBI" id="CHEBI:68483"/>
        <dbReference type="ChEBI" id="CHEBI:70757"/>
        <dbReference type="EC" id="1.3.1.98"/>
    </reaction>
</comment>
<comment type="caution">
    <text evidence="18">The sequence shown here is derived from an EMBL/GenBank/DDBJ whole genome shotgun (WGS) entry which is preliminary data.</text>
</comment>
<evidence type="ECO:0000256" key="6">
    <source>
        <dbReference type="ARBA" id="ARBA00022618"/>
    </source>
</evidence>
<name>A0A932VRQ2_9BACT</name>
<evidence type="ECO:0000256" key="3">
    <source>
        <dbReference type="ARBA" id="ARBA00004496"/>
    </source>
</evidence>
<evidence type="ECO:0000256" key="1">
    <source>
        <dbReference type="ARBA" id="ARBA00001974"/>
    </source>
</evidence>
<dbReference type="EMBL" id="JACQCR010000027">
    <property type="protein sequence ID" value="MBI3630929.1"/>
    <property type="molecule type" value="Genomic_DNA"/>
</dbReference>
<evidence type="ECO:0000256" key="14">
    <source>
        <dbReference type="ARBA" id="ARBA00023316"/>
    </source>
</evidence>
<dbReference type="InterPro" id="IPR016166">
    <property type="entry name" value="FAD-bd_PCMH"/>
</dbReference>
<evidence type="ECO:0000259" key="17">
    <source>
        <dbReference type="PROSITE" id="PS51387"/>
    </source>
</evidence>
<sequence>MMQIRTGVGLAPYTIYKIGGPARFFVEAKNAADVADALRFAAQEGAPFFVMGAGSNVLVSDAGFDGLVIRMTGGDIKIEGQRVCADAGAMMARTVMEAARAGLAGFEWGVGIPGTVGGSVRGNAGCFGGQMQDVVQEVKIFDASSAASRRLAAEECEFGYRHSVFKKHPEWIVLSATLHLHPGERAAIQQRVKEITVERGGKQAIGAKSCGCIFKNIAWESIGRDRKEMLKKFPILSQFADRERVPASFLIDRASLKGSREGHAFISGQHANFFVNEGGATACDVRNLIERAKEKVASVFGVLLEEEIQYVGFSEPAS</sequence>
<organism evidence="18 19">
    <name type="scientific">Candidatus Sungiibacteriota bacterium</name>
    <dbReference type="NCBI Taxonomy" id="2750080"/>
    <lineage>
        <taxon>Bacteria</taxon>
        <taxon>Candidatus Sungiibacteriota</taxon>
    </lineage>
</organism>
<dbReference type="PROSITE" id="PS51387">
    <property type="entry name" value="FAD_PCMH"/>
    <property type="match status" value="1"/>
</dbReference>
<dbReference type="Gene3D" id="3.30.43.10">
    <property type="entry name" value="Uridine Diphospho-n-acetylenolpyruvylglucosamine Reductase, domain 2"/>
    <property type="match status" value="1"/>
</dbReference>
<evidence type="ECO:0000313" key="18">
    <source>
        <dbReference type="EMBL" id="MBI3630929.1"/>
    </source>
</evidence>
<evidence type="ECO:0000256" key="4">
    <source>
        <dbReference type="ARBA" id="ARBA00004752"/>
    </source>
</evidence>
<gene>
    <name evidence="16 18" type="primary">murB</name>
    <name evidence="18" type="ORF">HY221_01150</name>
</gene>
<evidence type="ECO:0000256" key="2">
    <source>
        <dbReference type="ARBA" id="ARBA00003921"/>
    </source>
</evidence>
<evidence type="ECO:0000256" key="9">
    <source>
        <dbReference type="ARBA" id="ARBA00022857"/>
    </source>
</evidence>
<evidence type="ECO:0000256" key="12">
    <source>
        <dbReference type="ARBA" id="ARBA00023002"/>
    </source>
</evidence>
<dbReference type="GO" id="GO:0008360">
    <property type="term" value="P:regulation of cell shape"/>
    <property type="evidence" value="ECO:0007669"/>
    <property type="project" value="UniProtKB-KW"/>
</dbReference>
<keyword evidence="13 16" id="KW-0131">Cell cycle</keyword>
<proteinExistence type="inferred from homology"/>
<dbReference type="Gene3D" id="3.90.78.10">
    <property type="entry name" value="UDP-N-acetylenolpyruvoylglucosamine reductase, C-terminal domain"/>
    <property type="match status" value="1"/>
</dbReference>
<keyword evidence="12 16" id="KW-0560">Oxidoreductase</keyword>
<dbReference type="GO" id="GO:0051301">
    <property type="term" value="P:cell division"/>
    <property type="evidence" value="ECO:0007669"/>
    <property type="project" value="UniProtKB-KW"/>
</dbReference>
<dbReference type="Pfam" id="PF01565">
    <property type="entry name" value="FAD_binding_4"/>
    <property type="match status" value="1"/>
</dbReference>
<dbReference type="Proteomes" id="UP000753196">
    <property type="component" value="Unassembled WGS sequence"/>
</dbReference>
<keyword evidence="7 16" id="KW-0285">Flavoprotein</keyword>
<feature type="active site" description="Proton donor" evidence="16">
    <location>
        <position position="212"/>
    </location>
</feature>
<dbReference type="InterPro" id="IPR036635">
    <property type="entry name" value="MurB_C_sf"/>
</dbReference>
<feature type="domain" description="FAD-binding PCMH-type" evidence="17">
    <location>
        <begin position="17"/>
        <end position="183"/>
    </location>
</feature>
<evidence type="ECO:0000256" key="7">
    <source>
        <dbReference type="ARBA" id="ARBA00022630"/>
    </source>
</evidence>
<dbReference type="InterPro" id="IPR006094">
    <property type="entry name" value="Oxid_FAD_bind_N"/>
</dbReference>
<dbReference type="EC" id="1.3.1.98" evidence="16"/>
<dbReference type="NCBIfam" id="NF010480">
    <property type="entry name" value="PRK13905.1"/>
    <property type="match status" value="1"/>
</dbReference>
<dbReference type="GO" id="GO:0005829">
    <property type="term" value="C:cytosol"/>
    <property type="evidence" value="ECO:0007669"/>
    <property type="project" value="TreeGrafter"/>
</dbReference>
<keyword evidence="8 16" id="KW-0274">FAD</keyword>